<feature type="compositionally biased region" description="Low complexity" evidence="1">
    <location>
        <begin position="666"/>
        <end position="711"/>
    </location>
</feature>
<feature type="compositionally biased region" description="Basic and acidic residues" evidence="1">
    <location>
        <begin position="854"/>
        <end position="863"/>
    </location>
</feature>
<evidence type="ECO:0000256" key="1">
    <source>
        <dbReference type="SAM" id="MobiDB-lite"/>
    </source>
</evidence>
<feature type="region of interest" description="Disordered" evidence="1">
    <location>
        <begin position="508"/>
        <end position="527"/>
    </location>
</feature>
<dbReference type="PANTHER" id="PTHR47219">
    <property type="entry name" value="RAB GTPASE-ACTIVATING PROTEIN 1-LIKE"/>
    <property type="match status" value="1"/>
</dbReference>
<accession>A0A9N9WTX1</accession>
<organism evidence="3 4">
    <name type="scientific">Chironomus riparius</name>
    <dbReference type="NCBI Taxonomy" id="315576"/>
    <lineage>
        <taxon>Eukaryota</taxon>
        <taxon>Metazoa</taxon>
        <taxon>Ecdysozoa</taxon>
        <taxon>Arthropoda</taxon>
        <taxon>Hexapoda</taxon>
        <taxon>Insecta</taxon>
        <taxon>Pterygota</taxon>
        <taxon>Neoptera</taxon>
        <taxon>Endopterygota</taxon>
        <taxon>Diptera</taxon>
        <taxon>Nematocera</taxon>
        <taxon>Chironomoidea</taxon>
        <taxon>Chironomidae</taxon>
        <taxon>Chironominae</taxon>
        <taxon>Chironomus</taxon>
    </lineage>
</organism>
<feature type="compositionally biased region" description="Polar residues" evidence="1">
    <location>
        <begin position="1071"/>
        <end position="1089"/>
    </location>
</feature>
<dbReference type="SUPFAM" id="SSF47923">
    <property type="entry name" value="Ypt/Rab-GAP domain of gyp1p"/>
    <property type="match status" value="2"/>
</dbReference>
<dbReference type="AlphaFoldDB" id="A0A9N9WTX1"/>
<evidence type="ECO:0000313" key="4">
    <source>
        <dbReference type="Proteomes" id="UP001153620"/>
    </source>
</evidence>
<feature type="region of interest" description="Disordered" evidence="1">
    <location>
        <begin position="549"/>
        <end position="575"/>
    </location>
</feature>
<name>A0A9N9WTX1_9DIPT</name>
<dbReference type="InterPro" id="IPR035969">
    <property type="entry name" value="Rab-GAP_TBC_sf"/>
</dbReference>
<keyword evidence="4" id="KW-1185">Reference proteome</keyword>
<evidence type="ECO:0000313" key="3">
    <source>
        <dbReference type="EMBL" id="CAG9805142.1"/>
    </source>
</evidence>
<dbReference type="PANTHER" id="PTHR47219:SF25">
    <property type="entry name" value="RAB-GAP TBC DOMAIN-CONTAINING PROTEIN"/>
    <property type="match status" value="1"/>
</dbReference>
<dbReference type="Gene3D" id="1.10.8.270">
    <property type="entry name" value="putative rabgap domain of human tbc1 domain family member 14 like domains"/>
    <property type="match status" value="1"/>
</dbReference>
<dbReference type="Gene3D" id="1.10.10.750">
    <property type="entry name" value="Ypt/Rab-GAP domain of gyp1p, domain 1"/>
    <property type="match status" value="1"/>
</dbReference>
<evidence type="ECO:0000259" key="2">
    <source>
        <dbReference type="PROSITE" id="PS50086"/>
    </source>
</evidence>
<dbReference type="Proteomes" id="UP001153620">
    <property type="component" value="Chromosome 2"/>
</dbReference>
<feature type="compositionally biased region" description="Polar residues" evidence="1">
    <location>
        <begin position="995"/>
        <end position="1008"/>
    </location>
</feature>
<dbReference type="GO" id="GO:0005096">
    <property type="term" value="F:GTPase activator activity"/>
    <property type="evidence" value="ECO:0007669"/>
    <property type="project" value="TreeGrafter"/>
</dbReference>
<dbReference type="GO" id="GO:0031267">
    <property type="term" value="F:small GTPase binding"/>
    <property type="evidence" value="ECO:0007669"/>
    <property type="project" value="TreeGrafter"/>
</dbReference>
<dbReference type="Pfam" id="PF00566">
    <property type="entry name" value="RabGAP-TBC"/>
    <property type="match status" value="1"/>
</dbReference>
<reference evidence="3" key="1">
    <citation type="submission" date="2022-01" db="EMBL/GenBank/DDBJ databases">
        <authorList>
            <person name="King R."/>
        </authorList>
    </citation>
    <scope>NUCLEOTIDE SEQUENCE</scope>
</reference>
<feature type="compositionally biased region" description="Polar residues" evidence="1">
    <location>
        <begin position="1016"/>
        <end position="1029"/>
    </location>
</feature>
<dbReference type="OrthoDB" id="19040at2759"/>
<gene>
    <name evidence="3" type="ORF">CHIRRI_LOCUS8019</name>
</gene>
<dbReference type="EMBL" id="OU895878">
    <property type="protein sequence ID" value="CAG9805142.1"/>
    <property type="molecule type" value="Genomic_DNA"/>
</dbReference>
<dbReference type="SMART" id="SM00164">
    <property type="entry name" value="TBC"/>
    <property type="match status" value="1"/>
</dbReference>
<dbReference type="Gene3D" id="1.10.472.80">
    <property type="entry name" value="Ypt/Rab-GAP domain of gyp1p, domain 3"/>
    <property type="match status" value="1"/>
</dbReference>
<feature type="region of interest" description="Disordered" evidence="1">
    <location>
        <begin position="848"/>
        <end position="872"/>
    </location>
</feature>
<feature type="domain" description="Rab-GAP TBC" evidence="2">
    <location>
        <begin position="103"/>
        <end position="295"/>
    </location>
</feature>
<feature type="region of interest" description="Disordered" evidence="1">
    <location>
        <begin position="628"/>
        <end position="713"/>
    </location>
</feature>
<protein>
    <recommendedName>
        <fullName evidence="2">Rab-GAP TBC domain-containing protein</fullName>
    </recommendedName>
</protein>
<feature type="region of interest" description="Disordered" evidence="1">
    <location>
        <begin position="1059"/>
        <end position="1093"/>
    </location>
</feature>
<dbReference type="FunFam" id="1.10.8.270:FF:000016">
    <property type="entry name" value="TBC1 domain family member 2A"/>
    <property type="match status" value="1"/>
</dbReference>
<dbReference type="PROSITE" id="PS50086">
    <property type="entry name" value="TBC_RABGAP"/>
    <property type="match status" value="1"/>
</dbReference>
<sequence>MKMDSQDLIERSNDERKKIFERYELGRQGVIDPWEDPEYNVYSMIDRFGFIHDQKIKSPEDDKKTLEKKLEVLAQREKKWVKMLSKWDSKSTKEKLQKRIYKGIPDKVRAFVWTKLLNLAEVMSDKGNKYQEMLELAKHHSTEARQIDSDVNRQFRENIFFRERYNQRQRSLFNVLVAYSMYNMEVSYCQGMSTLAGMLLMYLGEEETFWALNILLTEKKFAMHGLFILGFPKLTRFLAHHDKILTKFLPKLKRHFDQCNLDSILYSLKWFFVIFCERIPFSLCLRVWDVYLLEGERVSTSMAFTVLKLHKNKLMKLKDLDSIVHFLQVQLPKNFGYDDDYVIKALEQCSEELRKAKMDLPPPPSDNEFPQRPFGVFVEPTKDEKIGHRKSGFTEIEKEVTDNVIKTQEEMAAELEKESQITEIGLGESNSQLNTVQIPESEDGGSLNLSKRSLADTSVTSTADLSIFSGGDRRPASQQHHHYEIENSLLANEKLHCSSDIDLHNFAGVGEDEENGESSPNSIAKSSSTIQIYQKKSETVKAEIASLPLNDARADNSNNSNSNDTPTPTISQQDAINPDIVRIYVPPADDMIPDKMLLYHRDRNDDEISQCSNRSSIVHVEYETLPYDKSPDHETFSNHKLSPTKSNGTYPQPKSSNKMSPGASTNNNNNNKNSPQQYYYYPHQPASTTTTTATMNSQSSSSRRGSMSRKTPSPLIESDLVIECDHMRIRKSQENVNDIDQQQQQQNSLNYSINGSTTSSNNKYIINNIIGSPIKRLTSFEELAKKSESNSLLYIHETISDNNKYPASSSKPKSDYNICYNYKNLDNPNEDLDYSSIKHQLLIKKSTSHSNNFRRNERSKHSSSENSPFDYDILKDKRKDNRFLYDDAGRLIENNNDNSIKSYDRFFNSDDEIDDEYDSRPNHRVNKKSSSNNHKYRVPPHVSGTEADEDDENSPPNKSISNTPMSECIPLLSCDAEQTVIYQSPIPPIPIMPPNSNTSSLNKQQANRSKIPLRVGNSNSNNNSPIRKNSSISSPDSDRSDGYQTSINRYDNRIAQSMAYQSSPTSSTSSNYRSAIGTPTTNTSSSTQRSDNKIRIKIKQNI</sequence>
<feature type="compositionally biased region" description="Polar residues" evidence="1">
    <location>
        <begin position="517"/>
        <end position="527"/>
    </location>
</feature>
<reference evidence="3" key="2">
    <citation type="submission" date="2022-10" db="EMBL/GenBank/DDBJ databases">
        <authorList>
            <consortium name="ENA_rothamsted_submissions"/>
            <consortium name="culmorum"/>
            <person name="King R."/>
        </authorList>
    </citation>
    <scope>NUCLEOTIDE SEQUENCE</scope>
</reference>
<dbReference type="FunFam" id="1.10.472.80:FF:000019">
    <property type="entry name" value="USP6 N-terminal like"/>
    <property type="match status" value="1"/>
</dbReference>
<feature type="compositionally biased region" description="Low complexity" evidence="1">
    <location>
        <begin position="555"/>
        <end position="564"/>
    </location>
</feature>
<dbReference type="InterPro" id="IPR050302">
    <property type="entry name" value="Rab_GAP_TBC_domain"/>
</dbReference>
<feature type="region of interest" description="Disordered" evidence="1">
    <location>
        <begin position="985"/>
        <end position="1045"/>
    </location>
</feature>
<feature type="compositionally biased region" description="Polar residues" evidence="1">
    <location>
        <begin position="954"/>
        <end position="964"/>
    </location>
</feature>
<feature type="compositionally biased region" description="Polar residues" evidence="1">
    <location>
        <begin position="565"/>
        <end position="575"/>
    </location>
</feature>
<proteinExistence type="predicted"/>
<feature type="compositionally biased region" description="Polar residues" evidence="1">
    <location>
        <begin position="638"/>
        <end position="665"/>
    </location>
</feature>
<feature type="region of interest" description="Disordered" evidence="1">
    <location>
        <begin position="911"/>
        <end position="964"/>
    </location>
</feature>
<dbReference type="InterPro" id="IPR000195">
    <property type="entry name" value="Rab-GAP-TBC_dom"/>
</dbReference>